<dbReference type="GO" id="GO:0004252">
    <property type="term" value="F:serine-type endopeptidase activity"/>
    <property type="evidence" value="ECO:0007669"/>
    <property type="project" value="UniProtKB-UniRule"/>
</dbReference>
<dbReference type="EMBL" id="GL877116">
    <property type="protein sequence ID" value="KLU93141.1"/>
    <property type="molecule type" value="Genomic_DNA"/>
</dbReference>
<dbReference type="SUPFAM" id="SSF52743">
    <property type="entry name" value="Subtilisin-like"/>
    <property type="match status" value="1"/>
</dbReference>
<dbReference type="OrthoDB" id="206201at2759"/>
<dbReference type="eggNOG" id="KOG4266">
    <property type="taxonomic scope" value="Eukaryota"/>
</dbReference>
<proteinExistence type="inferred from homology"/>
<dbReference type="InterPro" id="IPR015500">
    <property type="entry name" value="Peptidase_S8_subtilisin-rel"/>
</dbReference>
<dbReference type="Gene3D" id="3.40.50.200">
    <property type="entry name" value="Peptidase S8/S53 domain"/>
    <property type="match status" value="1"/>
</dbReference>
<evidence type="ECO:0000256" key="5">
    <source>
        <dbReference type="PROSITE-ProRule" id="PRU01240"/>
    </source>
</evidence>
<keyword evidence="9" id="KW-1185">Reference proteome</keyword>
<evidence type="ECO:0000256" key="2">
    <source>
        <dbReference type="ARBA" id="ARBA00022670"/>
    </source>
</evidence>
<reference evidence="9" key="2">
    <citation type="submission" date="2010-05" db="EMBL/GenBank/DDBJ databases">
        <title>The genome sequence of Magnaporthe poae strain ATCC 64411.</title>
        <authorList>
            <person name="Ma L.-J."/>
            <person name="Dead R."/>
            <person name="Young S."/>
            <person name="Zeng Q."/>
            <person name="Koehrsen M."/>
            <person name="Alvarado L."/>
            <person name="Berlin A."/>
            <person name="Chapman S.B."/>
            <person name="Chen Z."/>
            <person name="Freedman E."/>
            <person name="Gellesch M."/>
            <person name="Goldberg J."/>
            <person name="Griggs A."/>
            <person name="Gujja S."/>
            <person name="Heilman E.R."/>
            <person name="Heiman D."/>
            <person name="Hepburn T."/>
            <person name="Howarth C."/>
            <person name="Jen D."/>
            <person name="Larson L."/>
            <person name="Mehta T."/>
            <person name="Neiman D."/>
            <person name="Pearson M."/>
            <person name="Roberts A."/>
            <person name="Saif S."/>
            <person name="Shea T."/>
            <person name="Shenoy N."/>
            <person name="Sisk P."/>
            <person name="Stolte C."/>
            <person name="Sykes S."/>
            <person name="Walk T."/>
            <person name="White J."/>
            <person name="Yandava C."/>
            <person name="Haas B."/>
            <person name="Nusbaum C."/>
            <person name="Birren B."/>
        </authorList>
    </citation>
    <scope>NUCLEOTIDE SEQUENCE [LARGE SCALE GENOMIC DNA]</scope>
    <source>
        <strain evidence="9">ATCC 64411 / 73-15</strain>
    </source>
</reference>
<reference evidence="8" key="4">
    <citation type="journal article" date="2015" name="G3 (Bethesda)">
        <title>Genome sequences of three phytopathogenic species of the Magnaporthaceae family of fungi.</title>
        <authorList>
            <person name="Okagaki L.H."/>
            <person name="Nunes C.C."/>
            <person name="Sailsbery J."/>
            <person name="Clay B."/>
            <person name="Brown D."/>
            <person name="John T."/>
            <person name="Oh Y."/>
            <person name="Young N."/>
            <person name="Fitzgerald M."/>
            <person name="Haas B.J."/>
            <person name="Zeng Q."/>
            <person name="Young S."/>
            <person name="Adiconis X."/>
            <person name="Fan L."/>
            <person name="Levin J.Z."/>
            <person name="Mitchell T.K."/>
            <person name="Okubara P.A."/>
            <person name="Farman M.L."/>
            <person name="Kohn L.M."/>
            <person name="Birren B."/>
            <person name="Ma L.-J."/>
            <person name="Dean R.A."/>
        </authorList>
    </citation>
    <scope>NUCLEOTIDE SEQUENCE</scope>
    <source>
        <strain evidence="8">ATCC 64411 / 73-15</strain>
    </source>
</reference>
<dbReference type="GO" id="GO:0006508">
    <property type="term" value="P:proteolysis"/>
    <property type="evidence" value="ECO:0007669"/>
    <property type="project" value="UniProtKB-KW"/>
</dbReference>
<organism evidence="8 9">
    <name type="scientific">Magnaporthiopsis poae (strain ATCC 64411 / 73-15)</name>
    <name type="common">Kentucky bluegrass fungus</name>
    <name type="synonym">Magnaporthe poae</name>
    <dbReference type="NCBI Taxonomy" id="644358"/>
    <lineage>
        <taxon>Eukaryota</taxon>
        <taxon>Fungi</taxon>
        <taxon>Dikarya</taxon>
        <taxon>Ascomycota</taxon>
        <taxon>Pezizomycotina</taxon>
        <taxon>Sordariomycetes</taxon>
        <taxon>Sordariomycetidae</taxon>
        <taxon>Magnaporthales</taxon>
        <taxon>Magnaporthaceae</taxon>
        <taxon>Magnaporthiopsis</taxon>
    </lineage>
</organism>
<name>A0A0C4EGS9_MAGP6</name>
<evidence type="ECO:0000313" key="8">
    <source>
        <dbReference type="EnsemblFungi" id="MAPG_12079T0"/>
    </source>
</evidence>
<evidence type="ECO:0000313" key="9">
    <source>
        <dbReference type="Proteomes" id="UP000011715"/>
    </source>
</evidence>
<keyword evidence="4 5" id="KW-0720">Serine protease</keyword>
<dbReference type="PANTHER" id="PTHR43399:SF4">
    <property type="entry name" value="CELL WALL-ASSOCIATED PROTEASE"/>
    <property type="match status" value="1"/>
</dbReference>
<dbReference type="Proteomes" id="UP000011715">
    <property type="component" value="Unassembled WGS sequence"/>
</dbReference>
<dbReference type="PRINTS" id="PR00723">
    <property type="entry name" value="SUBTILISIN"/>
</dbReference>
<sequence length="575" mass="64152">MGSGTRMEKRQLFDAKDGVEGDEAVAEWFKDLAGINTKFDQQRIGRFKRVKIAILDTGIDMTNDIFNNPTARERIKQREDFLREDPARTDAHDKCGHGSHCAGLLRRVAPAAGIYIARVAKDFDTEIDPQVVTKAIKRACSPKNEDGWDVDIITISFGFSIESDPIAEALHLAFSYNKVIFAAASNNGSREMIAFPARFCGVICVNSASADGRASPFNPVADFPNNFAVLGENVRSAWISPQPNAARHGETKIMSGTSMASPIAAAIFSLLLEVALNPAGDKARCILGYYQSKMRKSDAVQTMLKKASDNRGEYMVINLRFLKNVDDRLEVACWIKDALCERYGKPPDVLESQQAPRAATVPPAQQKIRPPPPKPLPFYTLTSKNHHIREANSYWLHLTLDTYEVYERIYEDCKDPGSGWVYYASFARQFTGTMPGPSLVESMWATLLRDKGNITGSKHPKGLAMAVLYMLHLKRFRPELKPLDEERRVGISEGQRSRLEGFGNWVGCLCKPDLQCAVRWNFVSGRGLHRGGKPKSCLLAKFIDSDGKVGIFESGKIERALLKRARQDWRDSLNT</sequence>
<keyword evidence="3 5" id="KW-0378">Hydrolase</keyword>
<feature type="active site" description="Charge relay system" evidence="5">
    <location>
        <position position="97"/>
    </location>
</feature>
<evidence type="ECO:0000313" key="7">
    <source>
        <dbReference type="EMBL" id="KLU93141.1"/>
    </source>
</evidence>
<keyword evidence="2 5" id="KW-0645">Protease</keyword>
<dbReference type="EnsemblFungi" id="MAPG_12079T0">
    <property type="protein sequence ID" value="MAPG_12079T0"/>
    <property type="gene ID" value="MAPG_12079"/>
</dbReference>
<gene>
    <name evidence="7" type="ORF">MAPG_12079</name>
</gene>
<reference evidence="7" key="1">
    <citation type="submission" date="2010-05" db="EMBL/GenBank/DDBJ databases">
        <title>The Genome Sequence of Magnaporthe poae strain ATCC 64411.</title>
        <authorList>
            <consortium name="The Broad Institute Genome Sequencing Platform"/>
            <consortium name="Broad Institute Genome Sequencing Center for Infectious Disease"/>
            <person name="Ma L.-J."/>
            <person name="Dead R."/>
            <person name="Young S."/>
            <person name="Zeng Q."/>
            <person name="Koehrsen M."/>
            <person name="Alvarado L."/>
            <person name="Berlin A."/>
            <person name="Chapman S.B."/>
            <person name="Chen Z."/>
            <person name="Freedman E."/>
            <person name="Gellesch M."/>
            <person name="Goldberg J."/>
            <person name="Griggs A."/>
            <person name="Gujja S."/>
            <person name="Heilman E.R."/>
            <person name="Heiman D."/>
            <person name="Hepburn T."/>
            <person name="Howarth C."/>
            <person name="Jen D."/>
            <person name="Larson L."/>
            <person name="Mehta T."/>
            <person name="Neiman D."/>
            <person name="Pearson M."/>
            <person name="Roberts A."/>
            <person name="Saif S."/>
            <person name="Shea T."/>
            <person name="Shenoy N."/>
            <person name="Sisk P."/>
            <person name="Stolte C."/>
            <person name="Sykes S."/>
            <person name="Walk T."/>
            <person name="White J."/>
            <person name="Yandava C."/>
            <person name="Haas B."/>
            <person name="Nusbaum C."/>
            <person name="Birren B."/>
        </authorList>
    </citation>
    <scope>NUCLEOTIDE SEQUENCE</scope>
    <source>
        <strain evidence="7">ATCC 64411</strain>
    </source>
</reference>
<protein>
    <recommendedName>
        <fullName evidence="6">Peptidase S8/S53 domain-containing protein</fullName>
    </recommendedName>
</protein>
<dbReference type="InterPro" id="IPR023828">
    <property type="entry name" value="Peptidase_S8_Ser-AS"/>
</dbReference>
<dbReference type="VEuPathDB" id="FungiDB:MAPG_12079"/>
<dbReference type="PROSITE" id="PS00138">
    <property type="entry name" value="SUBTILASE_SER"/>
    <property type="match status" value="1"/>
</dbReference>
<dbReference type="AlphaFoldDB" id="A0A0C4EGS9"/>
<feature type="active site" description="Charge relay system" evidence="5">
    <location>
        <position position="258"/>
    </location>
</feature>
<reference evidence="8" key="5">
    <citation type="submission" date="2015-06" db="UniProtKB">
        <authorList>
            <consortium name="EnsemblFungi"/>
        </authorList>
    </citation>
    <scope>IDENTIFICATION</scope>
    <source>
        <strain evidence="8">ATCC 64411</strain>
    </source>
</reference>
<accession>A0A0C4EGS9</accession>
<evidence type="ECO:0000256" key="4">
    <source>
        <dbReference type="ARBA" id="ARBA00022825"/>
    </source>
</evidence>
<feature type="domain" description="Peptidase S8/S53" evidence="6">
    <location>
        <begin position="49"/>
        <end position="277"/>
    </location>
</feature>
<dbReference type="InterPro" id="IPR000209">
    <property type="entry name" value="Peptidase_S8/S53_dom"/>
</dbReference>
<dbReference type="PROSITE" id="PS51892">
    <property type="entry name" value="SUBTILASE"/>
    <property type="match status" value="1"/>
</dbReference>
<dbReference type="Pfam" id="PF00082">
    <property type="entry name" value="Peptidase_S8"/>
    <property type="match status" value="1"/>
</dbReference>
<dbReference type="InterPro" id="IPR051048">
    <property type="entry name" value="Peptidase_S8/S53_subtilisin"/>
</dbReference>
<comment type="similarity">
    <text evidence="1 5">Belongs to the peptidase S8 family.</text>
</comment>
<dbReference type="EMBL" id="ADBL01003052">
    <property type="status" value="NOT_ANNOTATED_CDS"/>
    <property type="molecule type" value="Genomic_DNA"/>
</dbReference>
<dbReference type="STRING" id="644358.A0A0C4EGS9"/>
<dbReference type="PANTHER" id="PTHR43399">
    <property type="entry name" value="SUBTILISIN-RELATED"/>
    <property type="match status" value="1"/>
</dbReference>
<reference evidence="7" key="3">
    <citation type="submission" date="2011-03" db="EMBL/GenBank/DDBJ databases">
        <title>Annotation of Magnaporthe poae ATCC 64411.</title>
        <authorList>
            <person name="Ma L.-J."/>
            <person name="Dead R."/>
            <person name="Young S.K."/>
            <person name="Zeng Q."/>
            <person name="Gargeya S."/>
            <person name="Fitzgerald M."/>
            <person name="Haas B."/>
            <person name="Abouelleil A."/>
            <person name="Alvarado L."/>
            <person name="Arachchi H.M."/>
            <person name="Berlin A."/>
            <person name="Brown A."/>
            <person name="Chapman S.B."/>
            <person name="Chen Z."/>
            <person name="Dunbar C."/>
            <person name="Freedman E."/>
            <person name="Gearin G."/>
            <person name="Gellesch M."/>
            <person name="Goldberg J."/>
            <person name="Griggs A."/>
            <person name="Gujja S."/>
            <person name="Heiman D."/>
            <person name="Howarth C."/>
            <person name="Larson L."/>
            <person name="Lui A."/>
            <person name="MacDonald P.J.P."/>
            <person name="Mehta T."/>
            <person name="Montmayeur A."/>
            <person name="Murphy C."/>
            <person name="Neiman D."/>
            <person name="Pearson M."/>
            <person name="Priest M."/>
            <person name="Roberts A."/>
            <person name="Saif S."/>
            <person name="Shea T."/>
            <person name="Shenoy N."/>
            <person name="Sisk P."/>
            <person name="Stolte C."/>
            <person name="Sykes S."/>
            <person name="Yandava C."/>
            <person name="Wortman J."/>
            <person name="Nusbaum C."/>
            <person name="Birren B."/>
        </authorList>
    </citation>
    <scope>NUCLEOTIDE SEQUENCE</scope>
    <source>
        <strain evidence="7">ATCC 64411</strain>
    </source>
</reference>
<dbReference type="CDD" id="cd00306">
    <property type="entry name" value="Peptidases_S8_S53"/>
    <property type="match status" value="1"/>
</dbReference>
<evidence type="ECO:0000259" key="6">
    <source>
        <dbReference type="Pfam" id="PF00082"/>
    </source>
</evidence>
<evidence type="ECO:0000256" key="3">
    <source>
        <dbReference type="ARBA" id="ARBA00022801"/>
    </source>
</evidence>
<evidence type="ECO:0000256" key="1">
    <source>
        <dbReference type="ARBA" id="ARBA00011073"/>
    </source>
</evidence>
<dbReference type="InterPro" id="IPR036852">
    <property type="entry name" value="Peptidase_S8/S53_dom_sf"/>
</dbReference>
<feature type="active site" description="Charge relay system" evidence="5">
    <location>
        <position position="56"/>
    </location>
</feature>